<feature type="repeat" description="ANK" evidence="3">
    <location>
        <begin position="205"/>
        <end position="237"/>
    </location>
</feature>
<keyword evidence="2 3" id="KW-0040">ANK repeat</keyword>
<dbReference type="AlphaFoldDB" id="A0A812I286"/>
<evidence type="ECO:0000256" key="1">
    <source>
        <dbReference type="ARBA" id="ARBA00022737"/>
    </source>
</evidence>
<dbReference type="PANTHER" id="PTHR24198:SF165">
    <property type="entry name" value="ANKYRIN REPEAT-CONTAINING PROTEIN-RELATED"/>
    <property type="match status" value="1"/>
</dbReference>
<dbReference type="PANTHER" id="PTHR24198">
    <property type="entry name" value="ANKYRIN REPEAT AND PROTEIN KINASE DOMAIN-CONTAINING PROTEIN"/>
    <property type="match status" value="1"/>
</dbReference>
<feature type="repeat" description="ANK" evidence="3">
    <location>
        <begin position="412"/>
        <end position="444"/>
    </location>
</feature>
<keyword evidence="1" id="KW-0677">Repeat</keyword>
<dbReference type="SMART" id="SM00248">
    <property type="entry name" value="ANK"/>
    <property type="match status" value="5"/>
</dbReference>
<proteinExistence type="predicted"/>
<reference evidence="4" key="1">
    <citation type="submission" date="2021-02" db="EMBL/GenBank/DDBJ databases">
        <authorList>
            <person name="Dougan E. K."/>
            <person name="Rhodes N."/>
            <person name="Thang M."/>
            <person name="Chan C."/>
        </authorList>
    </citation>
    <scope>NUCLEOTIDE SEQUENCE</scope>
</reference>
<dbReference type="EMBL" id="CAJNDS010000147">
    <property type="protein sequence ID" value="CAE6970390.1"/>
    <property type="molecule type" value="Genomic_DNA"/>
</dbReference>
<evidence type="ECO:0000256" key="2">
    <source>
        <dbReference type="ARBA" id="ARBA00023043"/>
    </source>
</evidence>
<accession>A0A812I286</accession>
<dbReference type="PROSITE" id="PS50297">
    <property type="entry name" value="ANK_REP_REGION"/>
    <property type="match status" value="1"/>
</dbReference>
<gene>
    <name evidence="4" type="primary">ANK2</name>
    <name evidence="4" type="ORF">SNAT2548_LOCUS2481</name>
</gene>
<sequence length="490" mass="54127">MEALFVWYDYFSCPQWECHVTNQRDDYNQANAINSIPGYIAKCKFFVALCPTIECPWQGKVLSATSWRRRGWCIVERASRELSKDSTWILVQSDVAVEVVGTVVSFVPGSVGEAEFTNAEDRRRLAPVMRHIVMQKLKHCLRAGDLPGFRRHFNLQGMYLRGLEIEPVRGLLPSHGTDAAPGDQDVVMEFLHQNGLRKIGEVDRAGWRPLHYAALAGSCEVLKGLLNQRVDVNKRTSKDEPTLGFPPWISALDLAVYYKHHGATRLLLAAKAQLDGGISPSMHYAAISDNAEGVRLLHTAGSGLLAQNLFGVTAFQAAATYAAMGALEEMLVRDTGGLDTLELSTALWCATAFRGGSAQLVQRLINSRAEVDFQFSVPRAIRPVGRLFFAAKSLQHWLGWASLQTAHAYHQHGSTPLMQAIRMAQWEAAASLIAAGARTDIRNGRNWTAADFARGKSVPHFLQMGLDGVPCECRRVSSLALSDGYVEVYM</sequence>
<organism evidence="4 5">
    <name type="scientific">Symbiodinium natans</name>
    <dbReference type="NCBI Taxonomy" id="878477"/>
    <lineage>
        <taxon>Eukaryota</taxon>
        <taxon>Sar</taxon>
        <taxon>Alveolata</taxon>
        <taxon>Dinophyceae</taxon>
        <taxon>Suessiales</taxon>
        <taxon>Symbiodiniaceae</taxon>
        <taxon>Symbiodinium</taxon>
    </lineage>
</organism>
<evidence type="ECO:0000256" key="3">
    <source>
        <dbReference type="PROSITE-ProRule" id="PRU00023"/>
    </source>
</evidence>
<evidence type="ECO:0000313" key="4">
    <source>
        <dbReference type="EMBL" id="CAE6970390.1"/>
    </source>
</evidence>
<dbReference type="Pfam" id="PF13637">
    <property type="entry name" value="Ank_4"/>
    <property type="match status" value="1"/>
</dbReference>
<keyword evidence="5" id="KW-1185">Reference proteome</keyword>
<protein>
    <submittedName>
        <fullName evidence="4">ANK2 protein</fullName>
    </submittedName>
</protein>
<name>A0A812I286_9DINO</name>
<dbReference type="InterPro" id="IPR036770">
    <property type="entry name" value="Ankyrin_rpt-contain_sf"/>
</dbReference>
<dbReference type="SUPFAM" id="SSF48403">
    <property type="entry name" value="Ankyrin repeat"/>
    <property type="match status" value="1"/>
</dbReference>
<dbReference type="Proteomes" id="UP000604046">
    <property type="component" value="Unassembled WGS sequence"/>
</dbReference>
<evidence type="ECO:0000313" key="5">
    <source>
        <dbReference type="Proteomes" id="UP000604046"/>
    </source>
</evidence>
<dbReference type="PROSITE" id="PS50088">
    <property type="entry name" value="ANK_REPEAT"/>
    <property type="match status" value="2"/>
</dbReference>
<dbReference type="OrthoDB" id="430836at2759"/>
<dbReference type="InterPro" id="IPR002110">
    <property type="entry name" value="Ankyrin_rpt"/>
</dbReference>
<comment type="caution">
    <text evidence="4">The sequence shown here is derived from an EMBL/GenBank/DDBJ whole genome shotgun (WGS) entry which is preliminary data.</text>
</comment>
<dbReference type="Gene3D" id="1.25.40.20">
    <property type="entry name" value="Ankyrin repeat-containing domain"/>
    <property type="match status" value="2"/>
</dbReference>